<feature type="region of interest" description="Disordered" evidence="1">
    <location>
        <begin position="1"/>
        <end position="31"/>
    </location>
</feature>
<gene>
    <name evidence="2" type="ORF">BEK98_23670</name>
</gene>
<sequence>MCAAARAGGGLRAAPHGHGDQAGREDQQRAVNGLGCTPALVVDGPWGSKTDAGVRRLQGKVGAGADGLWGPATETAYKAYTGGGSGGGGTSVRSVKCRQWTGSGAPPP</sequence>
<dbReference type="InterPro" id="IPR036365">
    <property type="entry name" value="PGBD-like_sf"/>
</dbReference>
<dbReference type="AlphaFoldDB" id="A0A233SC31"/>
<keyword evidence="3" id="KW-1185">Reference proteome</keyword>
<dbReference type="InterPro" id="IPR036366">
    <property type="entry name" value="PGBDSf"/>
</dbReference>
<evidence type="ECO:0008006" key="4">
    <source>
        <dbReference type="Google" id="ProtNLM"/>
    </source>
</evidence>
<reference evidence="2 3" key="1">
    <citation type="submission" date="2016-07" db="EMBL/GenBank/DDBJ databases">
        <title>Draft genome of Streptomyces diastatochromogenes.</title>
        <authorList>
            <person name="Podduturi R."/>
            <person name="Lukassen M.B."/>
            <person name="Clausen N."/>
            <person name="Nielsen J.L."/>
            <person name="Jorgensen N.O."/>
        </authorList>
    </citation>
    <scope>NUCLEOTIDE SEQUENCE [LARGE SCALE GENOMIC DNA]</scope>
    <source>
        <strain evidence="2 3">DSM 40608</strain>
    </source>
</reference>
<protein>
    <recommendedName>
        <fullName evidence="4">Peptidoglycan binding-like domain-containing protein</fullName>
    </recommendedName>
</protein>
<evidence type="ECO:0000313" key="3">
    <source>
        <dbReference type="Proteomes" id="UP000215483"/>
    </source>
</evidence>
<dbReference type="Proteomes" id="UP000215483">
    <property type="component" value="Unassembled WGS sequence"/>
</dbReference>
<name>A0A233SC31_STRDA</name>
<evidence type="ECO:0000256" key="1">
    <source>
        <dbReference type="SAM" id="MobiDB-lite"/>
    </source>
</evidence>
<accession>A0A233SC31</accession>
<evidence type="ECO:0000313" key="2">
    <source>
        <dbReference type="EMBL" id="OXY93218.1"/>
    </source>
</evidence>
<dbReference type="OrthoDB" id="514320at2"/>
<organism evidence="2 3">
    <name type="scientific">Streptomyces diastatochromogenes</name>
    <dbReference type="NCBI Taxonomy" id="42236"/>
    <lineage>
        <taxon>Bacteria</taxon>
        <taxon>Bacillati</taxon>
        <taxon>Actinomycetota</taxon>
        <taxon>Actinomycetes</taxon>
        <taxon>Kitasatosporales</taxon>
        <taxon>Streptomycetaceae</taxon>
        <taxon>Streptomyces</taxon>
    </lineage>
</organism>
<feature type="region of interest" description="Disordered" evidence="1">
    <location>
        <begin position="82"/>
        <end position="108"/>
    </location>
</feature>
<dbReference type="SUPFAM" id="SSF47090">
    <property type="entry name" value="PGBD-like"/>
    <property type="match status" value="1"/>
</dbReference>
<feature type="compositionally biased region" description="Basic and acidic residues" evidence="1">
    <location>
        <begin position="17"/>
        <end position="28"/>
    </location>
</feature>
<proteinExistence type="predicted"/>
<dbReference type="Gene3D" id="1.10.101.10">
    <property type="entry name" value="PGBD-like superfamily/PGBD"/>
    <property type="match status" value="1"/>
</dbReference>
<feature type="compositionally biased region" description="Low complexity" evidence="1">
    <location>
        <begin position="1"/>
        <end position="16"/>
    </location>
</feature>
<dbReference type="EMBL" id="MCGQ01000020">
    <property type="protein sequence ID" value="OXY93218.1"/>
    <property type="molecule type" value="Genomic_DNA"/>
</dbReference>
<comment type="caution">
    <text evidence="2">The sequence shown here is derived from an EMBL/GenBank/DDBJ whole genome shotgun (WGS) entry which is preliminary data.</text>
</comment>
<dbReference type="RefSeq" id="WP_094218747.1">
    <property type="nucleotide sequence ID" value="NZ_MCGQ01000020.1"/>
</dbReference>